<dbReference type="OrthoDB" id="690563at2759"/>
<feature type="chain" id="PRO_5038876523" description="SCP domain-containing protein" evidence="1">
    <location>
        <begin position="26"/>
        <end position="119"/>
    </location>
</feature>
<feature type="signal peptide" evidence="1">
    <location>
        <begin position="1"/>
        <end position="25"/>
    </location>
</feature>
<keyword evidence="4" id="KW-1185">Reference proteome</keyword>
<organism evidence="3 4">
    <name type="scientific">Dioscorea zingiberensis</name>
    <dbReference type="NCBI Taxonomy" id="325984"/>
    <lineage>
        <taxon>Eukaryota</taxon>
        <taxon>Viridiplantae</taxon>
        <taxon>Streptophyta</taxon>
        <taxon>Embryophyta</taxon>
        <taxon>Tracheophyta</taxon>
        <taxon>Spermatophyta</taxon>
        <taxon>Magnoliopsida</taxon>
        <taxon>Liliopsida</taxon>
        <taxon>Dioscoreales</taxon>
        <taxon>Dioscoreaceae</taxon>
        <taxon>Dioscorea</taxon>
    </lineage>
</organism>
<reference evidence="3" key="2">
    <citation type="journal article" date="2022" name="Hortic Res">
        <title>The genome of Dioscorea zingiberensis sheds light on the biosynthesis, origin and evolution of the medicinally important diosgenin saponins.</title>
        <authorList>
            <person name="Li Y."/>
            <person name="Tan C."/>
            <person name="Li Z."/>
            <person name="Guo J."/>
            <person name="Li S."/>
            <person name="Chen X."/>
            <person name="Wang C."/>
            <person name="Dai X."/>
            <person name="Yang H."/>
            <person name="Song W."/>
            <person name="Hou L."/>
            <person name="Xu J."/>
            <person name="Tong Z."/>
            <person name="Xu A."/>
            <person name="Yuan X."/>
            <person name="Wang W."/>
            <person name="Yang Q."/>
            <person name="Chen L."/>
            <person name="Sun Z."/>
            <person name="Wang K."/>
            <person name="Pan B."/>
            <person name="Chen J."/>
            <person name="Bao Y."/>
            <person name="Liu F."/>
            <person name="Qi X."/>
            <person name="Gang D.R."/>
            <person name="Wen J."/>
            <person name="Li J."/>
        </authorList>
    </citation>
    <scope>NUCLEOTIDE SEQUENCE</scope>
    <source>
        <strain evidence="3">Dzin_1.0</strain>
    </source>
</reference>
<evidence type="ECO:0000313" key="3">
    <source>
        <dbReference type="EMBL" id="KAJ0963335.1"/>
    </source>
</evidence>
<dbReference type="AlphaFoldDB" id="A0A9D5BZ11"/>
<name>A0A9D5BZ11_9LILI</name>
<protein>
    <recommendedName>
        <fullName evidence="2">SCP domain-containing protein</fullName>
    </recommendedName>
</protein>
<dbReference type="InterPro" id="IPR014044">
    <property type="entry name" value="CAP_dom"/>
</dbReference>
<dbReference type="SUPFAM" id="SSF55797">
    <property type="entry name" value="PR-1-like"/>
    <property type="match status" value="1"/>
</dbReference>
<keyword evidence="1" id="KW-0732">Signal</keyword>
<evidence type="ECO:0000313" key="4">
    <source>
        <dbReference type="Proteomes" id="UP001085076"/>
    </source>
</evidence>
<gene>
    <name evidence="3" type="ORF">J5N97_028457</name>
</gene>
<dbReference type="SMART" id="SM00198">
    <property type="entry name" value="SCP"/>
    <property type="match status" value="1"/>
</dbReference>
<dbReference type="Pfam" id="PF00188">
    <property type="entry name" value="CAP"/>
    <property type="match status" value="1"/>
</dbReference>
<dbReference type="PANTHER" id="PTHR10334">
    <property type="entry name" value="CYSTEINE-RICH SECRETORY PROTEIN-RELATED"/>
    <property type="match status" value="1"/>
</dbReference>
<comment type="caution">
    <text evidence="3">The sequence shown here is derived from an EMBL/GenBank/DDBJ whole genome shotgun (WGS) entry which is preliminary data.</text>
</comment>
<evidence type="ECO:0000259" key="2">
    <source>
        <dbReference type="SMART" id="SM00198"/>
    </source>
</evidence>
<dbReference type="InterPro" id="IPR001283">
    <property type="entry name" value="CRISP-related"/>
</dbReference>
<dbReference type="EMBL" id="JAGGNH010000009">
    <property type="protein sequence ID" value="KAJ0963335.1"/>
    <property type="molecule type" value="Genomic_DNA"/>
</dbReference>
<sequence>MAFTNKLAFYLACIVTLAVAGISRAQNSPDDFVSAHNSARSDVGVDPVTWDDTVAAYAENYANQRAGDCDLIHSNSGSYNYGENLFGGSGADYSAADAHKGNGILFGLKEGMKEGNGRL</sequence>
<reference evidence="3" key="1">
    <citation type="submission" date="2021-03" db="EMBL/GenBank/DDBJ databases">
        <authorList>
            <person name="Li Z."/>
            <person name="Yang C."/>
        </authorList>
    </citation>
    <scope>NUCLEOTIDE SEQUENCE</scope>
    <source>
        <strain evidence="3">Dzin_1.0</strain>
        <tissue evidence="3">Leaf</tissue>
    </source>
</reference>
<feature type="domain" description="SCP" evidence="2">
    <location>
        <begin position="27"/>
        <end position="119"/>
    </location>
</feature>
<dbReference type="InterPro" id="IPR035940">
    <property type="entry name" value="CAP_sf"/>
</dbReference>
<dbReference type="Gene3D" id="3.40.33.10">
    <property type="entry name" value="CAP"/>
    <property type="match status" value="1"/>
</dbReference>
<evidence type="ECO:0000256" key="1">
    <source>
        <dbReference type="SAM" id="SignalP"/>
    </source>
</evidence>
<proteinExistence type="predicted"/>
<accession>A0A9D5BZ11</accession>
<dbReference type="Proteomes" id="UP001085076">
    <property type="component" value="Miscellaneous, Linkage group lg09"/>
</dbReference>